<evidence type="ECO:0000256" key="1">
    <source>
        <dbReference type="SAM" id="MobiDB-lite"/>
    </source>
</evidence>
<dbReference type="RefSeq" id="WP_100711443.1">
    <property type="nucleotide sequence ID" value="NZ_NPDR01000009.1"/>
</dbReference>
<accession>A0A2M9Y8P6</accession>
<keyword evidence="3" id="KW-0378">Hydrolase</keyword>
<keyword evidence="4" id="KW-1185">Reference proteome</keyword>
<feature type="transmembrane region" description="Helical" evidence="2">
    <location>
        <begin position="117"/>
        <end position="136"/>
    </location>
</feature>
<keyword evidence="3" id="KW-0645">Protease</keyword>
<dbReference type="Pfam" id="PF13367">
    <property type="entry name" value="PrsW-protease"/>
    <property type="match status" value="1"/>
</dbReference>
<dbReference type="InterPro" id="IPR026898">
    <property type="entry name" value="PrsW"/>
</dbReference>
<feature type="transmembrane region" description="Helical" evidence="2">
    <location>
        <begin position="6"/>
        <end position="22"/>
    </location>
</feature>
<sequence>MNLEVILLAIGSIFPWGFYLIYTQPNTGREKRFFFIIFFALLLGWISTELVLRASALIWPETEINTKVAKSILSQTAFLAFVKAGMMEELCKSILIVVLSLTLAYDWKKKEFLPETFLVGGFVALGFAGIENYHYILTAKEDDRIHTFILRTLKSSNAHLLINLCFALCLIKSNKRQFPDKYWYILSGFLLAVIQHGLFDFFVIPIGRFGHWAATALFVGIWVWIVKDRRVYMKEEDHKIEKEKSSEEEIYNMPNEKPKREKISRSVPEIIR</sequence>
<evidence type="ECO:0000256" key="2">
    <source>
        <dbReference type="SAM" id="Phobius"/>
    </source>
</evidence>
<feature type="transmembrane region" description="Helical" evidence="2">
    <location>
        <begin position="209"/>
        <end position="226"/>
    </location>
</feature>
<feature type="transmembrane region" description="Helical" evidence="2">
    <location>
        <begin position="34"/>
        <end position="58"/>
    </location>
</feature>
<keyword evidence="2" id="KW-0472">Membrane</keyword>
<reference evidence="3 4" key="1">
    <citation type="submission" date="2017-07" db="EMBL/GenBank/DDBJ databases">
        <title>Leptospira spp. isolated from tropical soils.</title>
        <authorList>
            <person name="Thibeaux R."/>
            <person name="Iraola G."/>
            <person name="Ferres I."/>
            <person name="Bierque E."/>
            <person name="Girault D."/>
            <person name="Soupe-Gilbert M.-E."/>
            <person name="Picardeau M."/>
            <person name="Goarant C."/>
        </authorList>
    </citation>
    <scope>NUCLEOTIDE SEQUENCE [LARGE SCALE GENOMIC DNA]</scope>
    <source>
        <strain evidence="3 4">FH4-C-A2</strain>
    </source>
</reference>
<keyword evidence="2" id="KW-0812">Transmembrane</keyword>
<dbReference type="Proteomes" id="UP000231926">
    <property type="component" value="Unassembled WGS sequence"/>
</dbReference>
<feature type="transmembrane region" description="Helical" evidence="2">
    <location>
        <begin position="183"/>
        <end position="203"/>
    </location>
</feature>
<protein>
    <submittedName>
        <fullName evidence="3">PrsW family intramembrane metalloprotease</fullName>
    </submittedName>
</protein>
<evidence type="ECO:0000313" key="3">
    <source>
        <dbReference type="EMBL" id="PJZ47914.1"/>
    </source>
</evidence>
<dbReference type="PANTHER" id="PTHR36844">
    <property type="entry name" value="PROTEASE PRSW"/>
    <property type="match status" value="1"/>
</dbReference>
<dbReference type="PANTHER" id="PTHR36844:SF1">
    <property type="entry name" value="PROTEASE PRSW"/>
    <property type="match status" value="1"/>
</dbReference>
<organism evidence="3 4">
    <name type="scientific">Leptospira saintgironsiae</name>
    <dbReference type="NCBI Taxonomy" id="2023183"/>
    <lineage>
        <taxon>Bacteria</taxon>
        <taxon>Pseudomonadati</taxon>
        <taxon>Spirochaetota</taxon>
        <taxon>Spirochaetia</taxon>
        <taxon>Leptospirales</taxon>
        <taxon>Leptospiraceae</taxon>
        <taxon>Leptospira</taxon>
    </lineage>
</organism>
<keyword evidence="3" id="KW-0482">Metalloprotease</keyword>
<dbReference type="GO" id="GO:0006508">
    <property type="term" value="P:proteolysis"/>
    <property type="evidence" value="ECO:0007669"/>
    <property type="project" value="UniProtKB-KW"/>
</dbReference>
<name>A0A2M9Y8P6_9LEPT</name>
<comment type="caution">
    <text evidence="3">The sequence shown here is derived from an EMBL/GenBank/DDBJ whole genome shotgun (WGS) entry which is preliminary data.</text>
</comment>
<dbReference type="OrthoDB" id="340807at2"/>
<keyword evidence="2" id="KW-1133">Transmembrane helix</keyword>
<feature type="region of interest" description="Disordered" evidence="1">
    <location>
        <begin position="244"/>
        <end position="272"/>
    </location>
</feature>
<dbReference type="EMBL" id="NPDR01000009">
    <property type="protein sequence ID" value="PJZ47914.1"/>
    <property type="molecule type" value="Genomic_DNA"/>
</dbReference>
<dbReference type="AlphaFoldDB" id="A0A2M9Y8P6"/>
<proteinExistence type="predicted"/>
<dbReference type="GO" id="GO:0008237">
    <property type="term" value="F:metallopeptidase activity"/>
    <property type="evidence" value="ECO:0007669"/>
    <property type="project" value="UniProtKB-KW"/>
</dbReference>
<evidence type="ECO:0000313" key="4">
    <source>
        <dbReference type="Proteomes" id="UP000231926"/>
    </source>
</evidence>
<gene>
    <name evidence="3" type="ORF">CH362_16600</name>
</gene>